<feature type="transmembrane region" description="Helical" evidence="8">
    <location>
        <begin position="263"/>
        <end position="282"/>
    </location>
</feature>
<feature type="transmembrane region" description="Helical" evidence="8">
    <location>
        <begin position="114"/>
        <end position="133"/>
    </location>
</feature>
<keyword evidence="6 8" id="KW-0472">Membrane</keyword>
<keyword evidence="10" id="KW-1185">Reference proteome</keyword>
<dbReference type="InterPro" id="IPR018584">
    <property type="entry name" value="GT87"/>
</dbReference>
<accession>A0ABW5G7L3</accession>
<evidence type="ECO:0000313" key="10">
    <source>
        <dbReference type="Proteomes" id="UP001597417"/>
    </source>
</evidence>
<feature type="transmembrane region" description="Helical" evidence="8">
    <location>
        <begin position="48"/>
        <end position="67"/>
    </location>
</feature>
<feature type="transmembrane region" description="Helical" evidence="8">
    <location>
        <begin position="145"/>
        <end position="168"/>
    </location>
</feature>
<evidence type="ECO:0000256" key="1">
    <source>
        <dbReference type="ARBA" id="ARBA00004651"/>
    </source>
</evidence>
<dbReference type="Pfam" id="PF09594">
    <property type="entry name" value="GT87"/>
    <property type="match status" value="1"/>
</dbReference>
<comment type="caution">
    <text evidence="9">The sequence shown here is derived from an EMBL/GenBank/DDBJ whole genome shotgun (WGS) entry which is preliminary data.</text>
</comment>
<evidence type="ECO:0000256" key="5">
    <source>
        <dbReference type="ARBA" id="ARBA00022989"/>
    </source>
</evidence>
<feature type="transmembrane region" description="Helical" evidence="8">
    <location>
        <begin position="234"/>
        <end position="254"/>
    </location>
</feature>
<keyword evidence="4 8" id="KW-0812">Transmembrane</keyword>
<name>A0ABW5G7L3_9PSEU</name>
<feature type="transmembrane region" description="Helical" evidence="8">
    <location>
        <begin position="302"/>
        <end position="321"/>
    </location>
</feature>
<feature type="transmembrane region" description="Helical" evidence="8">
    <location>
        <begin position="73"/>
        <end position="93"/>
    </location>
</feature>
<reference evidence="10" key="1">
    <citation type="journal article" date="2019" name="Int. J. Syst. Evol. Microbiol.">
        <title>The Global Catalogue of Microorganisms (GCM) 10K type strain sequencing project: providing services to taxonomists for standard genome sequencing and annotation.</title>
        <authorList>
            <consortium name="The Broad Institute Genomics Platform"/>
            <consortium name="The Broad Institute Genome Sequencing Center for Infectious Disease"/>
            <person name="Wu L."/>
            <person name="Ma J."/>
        </authorList>
    </citation>
    <scope>NUCLEOTIDE SEQUENCE [LARGE SCALE GENOMIC DNA]</scope>
    <source>
        <strain evidence="10">CGMCC 4.7645</strain>
    </source>
</reference>
<keyword evidence="3" id="KW-0808">Transferase</keyword>
<comment type="similarity">
    <text evidence="7">Belongs to the glycosyltransferase 87 family.</text>
</comment>
<gene>
    <name evidence="9" type="ORF">ACFSXZ_37685</name>
</gene>
<dbReference type="Proteomes" id="UP001597417">
    <property type="component" value="Unassembled WGS sequence"/>
</dbReference>
<evidence type="ECO:0000256" key="4">
    <source>
        <dbReference type="ARBA" id="ARBA00022692"/>
    </source>
</evidence>
<feature type="transmembrane region" description="Helical" evidence="8">
    <location>
        <begin position="333"/>
        <end position="354"/>
    </location>
</feature>
<organism evidence="9 10">
    <name type="scientific">Amycolatopsis pigmentata</name>
    <dbReference type="NCBI Taxonomy" id="450801"/>
    <lineage>
        <taxon>Bacteria</taxon>
        <taxon>Bacillati</taxon>
        <taxon>Actinomycetota</taxon>
        <taxon>Actinomycetes</taxon>
        <taxon>Pseudonocardiales</taxon>
        <taxon>Pseudonocardiaceae</taxon>
        <taxon>Amycolatopsis</taxon>
    </lineage>
</organism>
<evidence type="ECO:0000256" key="6">
    <source>
        <dbReference type="ARBA" id="ARBA00023136"/>
    </source>
</evidence>
<comment type="subcellular location">
    <subcellularLocation>
        <location evidence="1">Cell membrane</location>
        <topology evidence="1">Multi-pass membrane protein</topology>
    </subcellularLocation>
</comment>
<protein>
    <submittedName>
        <fullName evidence="9">Glycosyltransferase 87 family protein</fullName>
    </submittedName>
</protein>
<sequence length="360" mass="38110">MTLAVGVVGWSNGWRLGADSAVYRAGALTFLHGEPLYDLQRLAALPSWVALPFTYPPAAALLFVPLAALPPGLVWGVVSAASMLSLAIVIRLCSPLRSFALAGVTVGALALEPVWKTLFLGQINLILMTLVIVDLLGPAGARGRGVLTGIAAAVKLTPLIFVAHLFVIGRTRDGLRALGTFVLLQGLMFVLAPGDAVRYWTAAGFDPGRVGGVHWIFNQSVNGMLSRFTRDASWTPMGALLIGALLAVPAVWLVRRLHGRGDALGALLVTAFLGLLISPVSWTHHWVWAVPLIAWLCVRGRPWHAAAVAVLFASSVVMLVPNGGTTEFGWGPILSLPGNAYVLAAALGILGLTVRELRLR</sequence>
<evidence type="ECO:0000256" key="2">
    <source>
        <dbReference type="ARBA" id="ARBA00022475"/>
    </source>
</evidence>
<dbReference type="EMBL" id="JBHUKR010000024">
    <property type="protein sequence ID" value="MFD2422077.1"/>
    <property type="molecule type" value="Genomic_DNA"/>
</dbReference>
<keyword evidence="5 8" id="KW-1133">Transmembrane helix</keyword>
<evidence type="ECO:0000313" key="9">
    <source>
        <dbReference type="EMBL" id="MFD2422077.1"/>
    </source>
</evidence>
<evidence type="ECO:0000256" key="3">
    <source>
        <dbReference type="ARBA" id="ARBA00022679"/>
    </source>
</evidence>
<keyword evidence="2" id="KW-1003">Cell membrane</keyword>
<evidence type="ECO:0000256" key="8">
    <source>
        <dbReference type="SAM" id="Phobius"/>
    </source>
</evidence>
<proteinExistence type="inferred from homology"/>
<dbReference type="RefSeq" id="WP_378270973.1">
    <property type="nucleotide sequence ID" value="NZ_JBHUKR010000024.1"/>
</dbReference>
<evidence type="ECO:0000256" key="7">
    <source>
        <dbReference type="ARBA" id="ARBA00024033"/>
    </source>
</evidence>
<feature type="transmembrane region" description="Helical" evidence="8">
    <location>
        <begin position="175"/>
        <end position="192"/>
    </location>
</feature>